<comment type="caution">
    <text evidence="5">The sequence shown here is derived from an EMBL/GenBank/DDBJ whole genome shotgun (WGS) entry which is preliminary data.</text>
</comment>
<dbReference type="AlphaFoldDB" id="A0A176YL81"/>
<evidence type="ECO:0000256" key="3">
    <source>
        <dbReference type="ARBA" id="ARBA00023163"/>
    </source>
</evidence>
<dbReference type="InterPro" id="IPR001845">
    <property type="entry name" value="HTH_ArsR_DNA-bd_dom"/>
</dbReference>
<evidence type="ECO:0000313" key="5">
    <source>
        <dbReference type="EMBL" id="OAF07776.1"/>
    </source>
</evidence>
<dbReference type="PROSITE" id="PS50987">
    <property type="entry name" value="HTH_ARSR_2"/>
    <property type="match status" value="1"/>
</dbReference>
<dbReference type="InterPro" id="IPR036390">
    <property type="entry name" value="WH_DNA-bd_sf"/>
</dbReference>
<dbReference type="PANTHER" id="PTHR43132:SF2">
    <property type="entry name" value="ARSENICAL RESISTANCE OPERON REPRESSOR ARSR-RELATED"/>
    <property type="match status" value="1"/>
</dbReference>
<keyword evidence="2" id="KW-0238">DNA-binding</keyword>
<dbReference type="SMART" id="SM00418">
    <property type="entry name" value="HTH_ARSR"/>
    <property type="match status" value="1"/>
</dbReference>
<dbReference type="STRING" id="1505087.AYJ54_16885"/>
<sequence length="113" mass="12019">MEKTDAVAALGALAQHNRLDVFRLLVQAGPQGMPAGAVADALELAPNTLTFHFDRLRMAGLVAARRDGRSIIYAARYELMNALIAFLTENCCRGACAPAAARKPARKSAKVPA</sequence>
<evidence type="ECO:0000256" key="1">
    <source>
        <dbReference type="ARBA" id="ARBA00023015"/>
    </source>
</evidence>
<dbReference type="SUPFAM" id="SSF46785">
    <property type="entry name" value="Winged helix' DNA-binding domain"/>
    <property type="match status" value="1"/>
</dbReference>
<proteinExistence type="predicted"/>
<dbReference type="Pfam" id="PF12840">
    <property type="entry name" value="HTH_20"/>
    <property type="match status" value="1"/>
</dbReference>
<dbReference type="Proteomes" id="UP000076959">
    <property type="component" value="Unassembled WGS sequence"/>
</dbReference>
<dbReference type="InterPro" id="IPR036388">
    <property type="entry name" value="WH-like_DNA-bd_sf"/>
</dbReference>
<evidence type="ECO:0000259" key="4">
    <source>
        <dbReference type="PROSITE" id="PS50987"/>
    </source>
</evidence>
<name>A0A176YL81_9BRAD</name>
<accession>A0A176YL81</accession>
<dbReference type="RefSeq" id="WP_063701966.1">
    <property type="nucleotide sequence ID" value="NZ_LUUB01000065.1"/>
</dbReference>
<organism evidence="5 6">
    <name type="scientific">Bradyrhizobium centrolobii</name>
    <dbReference type="NCBI Taxonomy" id="1505087"/>
    <lineage>
        <taxon>Bacteria</taxon>
        <taxon>Pseudomonadati</taxon>
        <taxon>Pseudomonadota</taxon>
        <taxon>Alphaproteobacteria</taxon>
        <taxon>Hyphomicrobiales</taxon>
        <taxon>Nitrobacteraceae</taxon>
        <taxon>Bradyrhizobium</taxon>
    </lineage>
</organism>
<keyword evidence="3" id="KW-0804">Transcription</keyword>
<evidence type="ECO:0000256" key="2">
    <source>
        <dbReference type="ARBA" id="ARBA00023125"/>
    </source>
</evidence>
<dbReference type="PANTHER" id="PTHR43132">
    <property type="entry name" value="ARSENICAL RESISTANCE OPERON REPRESSOR ARSR-RELATED"/>
    <property type="match status" value="1"/>
</dbReference>
<protein>
    <submittedName>
        <fullName evidence="5">Transcriptional regulator</fullName>
    </submittedName>
</protein>
<evidence type="ECO:0000313" key="6">
    <source>
        <dbReference type="Proteomes" id="UP000076959"/>
    </source>
</evidence>
<dbReference type="OrthoDB" id="9804742at2"/>
<dbReference type="Gene3D" id="1.10.10.10">
    <property type="entry name" value="Winged helix-like DNA-binding domain superfamily/Winged helix DNA-binding domain"/>
    <property type="match status" value="1"/>
</dbReference>
<dbReference type="CDD" id="cd00090">
    <property type="entry name" value="HTH_ARSR"/>
    <property type="match status" value="1"/>
</dbReference>
<dbReference type="InterPro" id="IPR011991">
    <property type="entry name" value="ArsR-like_HTH"/>
</dbReference>
<dbReference type="GO" id="GO:0003700">
    <property type="term" value="F:DNA-binding transcription factor activity"/>
    <property type="evidence" value="ECO:0007669"/>
    <property type="project" value="InterPro"/>
</dbReference>
<feature type="domain" description="HTH arsR-type" evidence="4">
    <location>
        <begin position="1"/>
        <end position="95"/>
    </location>
</feature>
<dbReference type="GO" id="GO:0003677">
    <property type="term" value="F:DNA binding"/>
    <property type="evidence" value="ECO:0007669"/>
    <property type="project" value="UniProtKB-KW"/>
</dbReference>
<dbReference type="InterPro" id="IPR051011">
    <property type="entry name" value="Metal_resp_trans_reg"/>
</dbReference>
<dbReference type="EMBL" id="LUUB01000065">
    <property type="protein sequence ID" value="OAF07776.1"/>
    <property type="molecule type" value="Genomic_DNA"/>
</dbReference>
<gene>
    <name evidence="5" type="ORF">AYJ54_16885</name>
</gene>
<keyword evidence="1" id="KW-0805">Transcription regulation</keyword>
<reference evidence="5 6" key="1">
    <citation type="submission" date="2016-03" db="EMBL/GenBank/DDBJ databases">
        <title>Draft Genome Sequence of the Strain BR 10245 (Bradyrhizobium sp.) isolated from nodules of Centrolobium paraense.</title>
        <authorList>
            <person name="Simoes-Araujo J.L.Sr."/>
            <person name="Barauna A.C."/>
            <person name="Silva K."/>
            <person name="Zilli J.E."/>
        </authorList>
    </citation>
    <scope>NUCLEOTIDE SEQUENCE [LARGE SCALE GENOMIC DNA]</scope>
    <source>
        <strain evidence="5 6">BR 10245</strain>
    </source>
</reference>
<keyword evidence="6" id="KW-1185">Reference proteome</keyword>
<dbReference type="PRINTS" id="PR00778">
    <property type="entry name" value="HTHARSR"/>
</dbReference>